<reference evidence="1" key="1">
    <citation type="submission" date="2020-03" db="EMBL/GenBank/DDBJ databases">
        <title>The deep terrestrial virosphere.</title>
        <authorList>
            <person name="Holmfeldt K."/>
            <person name="Nilsson E."/>
            <person name="Simone D."/>
            <person name="Lopez-Fernandez M."/>
            <person name="Wu X."/>
            <person name="de Brujin I."/>
            <person name="Lundin D."/>
            <person name="Andersson A."/>
            <person name="Bertilsson S."/>
            <person name="Dopson M."/>
        </authorList>
    </citation>
    <scope>NUCLEOTIDE SEQUENCE</scope>
    <source>
        <strain evidence="1">MM415B03862</strain>
    </source>
</reference>
<gene>
    <name evidence="1" type="ORF">MM415B03862_0011</name>
</gene>
<name>A0A6M3LHZ1_9ZZZZ</name>
<protein>
    <submittedName>
        <fullName evidence="1">Uncharacterized protein</fullName>
    </submittedName>
</protein>
<sequence>MPNKSVTKIDLINRLSSKFKSYAKGEIGEVASREEIRKIIAHYGQLTSCYPDKRHLLAGEKTFISSSQYEDLADALVGKVSKVEGKECFVCKAVKKLADNYDEFGEVIDPECQLPDIAERIANIIAELLEKCNSKIVKK</sequence>
<organism evidence="1">
    <name type="scientific">viral metagenome</name>
    <dbReference type="NCBI Taxonomy" id="1070528"/>
    <lineage>
        <taxon>unclassified sequences</taxon>
        <taxon>metagenomes</taxon>
        <taxon>organismal metagenomes</taxon>
    </lineage>
</organism>
<accession>A0A6M3LHZ1</accession>
<dbReference type="EMBL" id="MT143229">
    <property type="protein sequence ID" value="QJA94410.1"/>
    <property type="molecule type" value="Genomic_DNA"/>
</dbReference>
<proteinExistence type="predicted"/>
<dbReference type="AlphaFoldDB" id="A0A6M3LHZ1"/>
<evidence type="ECO:0000313" key="1">
    <source>
        <dbReference type="EMBL" id="QJA94410.1"/>
    </source>
</evidence>